<feature type="domain" description="ATP-grasp" evidence="27">
    <location>
        <begin position="129"/>
        <end position="335"/>
    </location>
</feature>
<reference evidence="29 30" key="3">
    <citation type="journal article" name="Genome Announc.">
        <title>Improved Draft Genome Sequence of Clostridium pasteurianum Strain ATCC 6013 (DSM 525) Using a Hybrid Next-Generation Sequencing Approach.</title>
        <authorList>
            <person name="Pyne M.E."/>
            <person name="Utturkar S."/>
            <person name="Brown S.D."/>
            <person name="Moo-Young M."/>
            <person name="Chung D.A."/>
            <person name="Chou C.P."/>
        </authorList>
    </citation>
    <scope>NUCLEOTIDE SEQUENCE [LARGE SCALE GENOMIC DNA]</scope>
    <source>
        <strain evidence="29 30">ATCC 6013</strain>
    </source>
</reference>
<evidence type="ECO:0000256" key="9">
    <source>
        <dbReference type="ARBA" id="ARBA00022723"/>
    </source>
</evidence>
<dbReference type="GO" id="GO:0046872">
    <property type="term" value="F:metal ion binding"/>
    <property type="evidence" value="ECO:0007669"/>
    <property type="project" value="UniProtKB-KW"/>
</dbReference>
<evidence type="ECO:0000313" key="29">
    <source>
        <dbReference type="EMBL" id="KRU13646.1"/>
    </source>
</evidence>
<comment type="subcellular location">
    <subcellularLocation>
        <location evidence="3 22">Cytoplasm</location>
    </subcellularLocation>
</comment>
<dbReference type="Pfam" id="PF01820">
    <property type="entry name" value="Dala_Dala_lig_N"/>
    <property type="match status" value="1"/>
</dbReference>
<evidence type="ECO:0000256" key="22">
    <source>
        <dbReference type="HAMAP-Rule" id="MF_00047"/>
    </source>
</evidence>
<dbReference type="NCBIfam" id="NF002528">
    <property type="entry name" value="PRK01966.1-4"/>
    <property type="match status" value="1"/>
</dbReference>
<dbReference type="Gene3D" id="3.40.50.20">
    <property type="match status" value="1"/>
</dbReference>
<keyword evidence="31" id="KW-1185">Reference proteome</keyword>
<dbReference type="PATRIC" id="fig|1262449.3.peg.143"/>
<comment type="catalytic activity">
    <reaction evidence="17 22">
        <text>2 D-alanine + ATP = D-alanyl-D-alanine + ADP + phosphate + H(+)</text>
        <dbReference type="Rhea" id="RHEA:11224"/>
        <dbReference type="ChEBI" id="CHEBI:15378"/>
        <dbReference type="ChEBI" id="CHEBI:30616"/>
        <dbReference type="ChEBI" id="CHEBI:43474"/>
        <dbReference type="ChEBI" id="CHEBI:57416"/>
        <dbReference type="ChEBI" id="CHEBI:57822"/>
        <dbReference type="ChEBI" id="CHEBI:456216"/>
        <dbReference type="EC" id="6.3.2.4"/>
    </reaction>
</comment>
<evidence type="ECO:0000256" key="8">
    <source>
        <dbReference type="ARBA" id="ARBA00022598"/>
    </source>
</evidence>
<dbReference type="GO" id="GO:0009252">
    <property type="term" value="P:peptidoglycan biosynthetic process"/>
    <property type="evidence" value="ECO:0007669"/>
    <property type="project" value="UniProtKB-UniRule"/>
</dbReference>
<feature type="binding site" evidence="24">
    <location>
        <begin position="178"/>
        <end position="179"/>
    </location>
    <ligand>
        <name>ATP</name>
        <dbReference type="ChEBI" id="CHEBI:30616"/>
    </ligand>
</feature>
<comment type="pathway">
    <text evidence="18">Glycan biosynthesis.</text>
</comment>
<feature type="active site" evidence="23">
    <location>
        <position position="178"/>
    </location>
</feature>
<evidence type="ECO:0000256" key="2">
    <source>
        <dbReference type="ARBA" id="ARBA00003921"/>
    </source>
</evidence>
<dbReference type="EMBL" id="JPGY02000001">
    <property type="protein sequence ID" value="KRU13646.1"/>
    <property type="molecule type" value="Genomic_DNA"/>
</dbReference>
<keyword evidence="11 26" id="KW-0067">ATP-binding</keyword>
<gene>
    <name evidence="22 28" type="primary">ddl</name>
    <name evidence="28" type="ORF">CLPA_c02540</name>
    <name evidence="29" type="ORF">CP6013_02894</name>
</gene>
<reference evidence="28 31" key="1">
    <citation type="journal article" date="2015" name="Genome Announc.">
        <title>Complete Genome Sequence of the Nitrogen-Fixing and Solvent-Producing Clostridium pasteurianum DSM 525.</title>
        <authorList>
            <person name="Poehlein A."/>
            <person name="Grosse-Honebrink A."/>
            <person name="Zhang Y."/>
            <person name="Minton N.P."/>
            <person name="Daniel R."/>
        </authorList>
    </citation>
    <scope>NUCLEOTIDE SEQUENCE [LARGE SCALE GENOMIC DNA]</scope>
    <source>
        <strain evidence="28">DSM 525</strain>
        <strain evidence="31">DSM 525 / ATCC 6013</strain>
    </source>
</reference>
<dbReference type="SUPFAM" id="SSF56059">
    <property type="entry name" value="Glutathione synthetase ATP-binding domain-like"/>
    <property type="match status" value="1"/>
</dbReference>
<dbReference type="EC" id="6.3.2.4" evidence="6 22"/>
<organism evidence="28 31">
    <name type="scientific">Clostridium pasteurianum DSM 525 = ATCC 6013</name>
    <dbReference type="NCBI Taxonomy" id="1262449"/>
    <lineage>
        <taxon>Bacteria</taxon>
        <taxon>Bacillati</taxon>
        <taxon>Bacillota</taxon>
        <taxon>Clostridia</taxon>
        <taxon>Eubacteriales</taxon>
        <taxon>Clostridiaceae</taxon>
        <taxon>Clostridium</taxon>
    </lineage>
</organism>
<comment type="cofactor">
    <cofactor evidence="1">
        <name>Mn(2+)</name>
        <dbReference type="ChEBI" id="CHEBI:29035"/>
    </cofactor>
</comment>
<keyword evidence="9 25" id="KW-0479">Metal-binding</keyword>
<dbReference type="SUPFAM" id="SSF52440">
    <property type="entry name" value="PreATP-grasp domain"/>
    <property type="match status" value="1"/>
</dbReference>
<dbReference type="RefSeq" id="WP_003440679.1">
    <property type="nucleotide sequence ID" value="NZ_ANZB01000001.1"/>
</dbReference>
<dbReference type="NCBIfam" id="TIGR01205">
    <property type="entry name" value="D_ala_D_alaTIGR"/>
    <property type="match status" value="1"/>
</dbReference>
<dbReference type="InterPro" id="IPR000291">
    <property type="entry name" value="D-Ala_lig_Van_CS"/>
</dbReference>
<evidence type="ECO:0000259" key="27">
    <source>
        <dbReference type="PROSITE" id="PS50975"/>
    </source>
</evidence>
<feature type="active site" evidence="23">
    <location>
        <position position="15"/>
    </location>
</feature>
<dbReference type="GO" id="GO:0008716">
    <property type="term" value="F:D-alanine-D-alanine ligase activity"/>
    <property type="evidence" value="ECO:0007669"/>
    <property type="project" value="UniProtKB-UniRule"/>
</dbReference>
<feature type="binding site" evidence="25">
    <location>
        <position position="304"/>
    </location>
    <ligand>
        <name>Mg(2+)</name>
        <dbReference type="ChEBI" id="CHEBI:18420"/>
        <label>2</label>
    </ligand>
</feature>
<keyword evidence="10 24" id="KW-0547">Nucleotide-binding</keyword>
<comment type="function">
    <text evidence="2 22">Cell wall formation.</text>
</comment>
<dbReference type="UniPathway" id="UPA00219"/>
<dbReference type="PROSITE" id="PS50975">
    <property type="entry name" value="ATP_GRASP"/>
    <property type="match status" value="1"/>
</dbReference>
<comment type="pathway">
    <text evidence="4 22">Cell wall biogenesis; peptidoglycan biosynthesis.</text>
</comment>
<keyword evidence="13 22" id="KW-0133">Cell shape</keyword>
<proteinExistence type="inferred from homology"/>
<dbReference type="InterPro" id="IPR013815">
    <property type="entry name" value="ATP_grasp_subdomain_1"/>
</dbReference>
<evidence type="ECO:0000256" key="6">
    <source>
        <dbReference type="ARBA" id="ARBA00012216"/>
    </source>
</evidence>
<evidence type="ECO:0000256" key="25">
    <source>
        <dbReference type="PIRSR" id="PIRSR039102-3"/>
    </source>
</evidence>
<feature type="active site" evidence="23">
    <location>
        <position position="313"/>
    </location>
</feature>
<dbReference type="eggNOG" id="COG1181">
    <property type="taxonomic scope" value="Bacteria"/>
</dbReference>
<dbReference type="InterPro" id="IPR011095">
    <property type="entry name" value="Dala_Dala_lig_C"/>
</dbReference>
<keyword evidence="12 25" id="KW-0460">Magnesium</keyword>
<evidence type="ECO:0000313" key="30">
    <source>
        <dbReference type="Proteomes" id="UP000028042"/>
    </source>
</evidence>
<sequence>MKKKIGVLFGGKSTEHEVSRVSASAVLRNIDLLKYDVYPIGITKKGEWFEYTGDIDKIENGQWEKDEYYKKPEGEKVLFNREVDVVFPVLHGLCGEDGTIQGLCRLIDIPCVGPNVMSSAVCMDKVYTKYLLEHFGIKQADYVVLTSVEYNENKEKIVDEIEKKLNYDVFIKPSNSGSSVGITKAHNKKELVDGIEEALKYDRKVLVEKAINAREVEVAVLGNDKPKAGVPGEILPAKEFYDYEAKYEDVESKLLIPANMNDKELEEIKNTAVRIYTALDCAGMARVDFLVDKETAEIYLNEVNTIPGFTKISMYPKMWEAAGKAYKDLISELIEFAIERNNN</sequence>
<dbReference type="KEGG" id="cpae:CPAST_c02540"/>
<evidence type="ECO:0000256" key="14">
    <source>
        <dbReference type="ARBA" id="ARBA00022984"/>
    </source>
</evidence>
<dbReference type="Proteomes" id="UP000028042">
    <property type="component" value="Unassembled WGS sequence"/>
</dbReference>
<dbReference type="GO" id="GO:0005524">
    <property type="term" value="F:ATP binding"/>
    <property type="evidence" value="ECO:0007669"/>
    <property type="project" value="UniProtKB-UniRule"/>
</dbReference>
<keyword evidence="16 22" id="KW-0961">Cell wall biogenesis/degradation</keyword>
<dbReference type="InterPro" id="IPR016185">
    <property type="entry name" value="PreATP-grasp_dom_sf"/>
</dbReference>
<dbReference type="PANTHER" id="PTHR23132:SF25">
    <property type="entry name" value="D-ALANINE--D-ALANINE LIGASE A"/>
    <property type="match status" value="1"/>
</dbReference>
<dbReference type="PROSITE" id="PS00844">
    <property type="entry name" value="DALA_DALA_LIGASE_2"/>
    <property type="match status" value="1"/>
</dbReference>
<comment type="similarity">
    <text evidence="5 22">Belongs to the D-alanine--D-alanine ligase family.</text>
</comment>
<feature type="binding site" evidence="25">
    <location>
        <position position="302"/>
    </location>
    <ligand>
        <name>Mg(2+)</name>
        <dbReference type="ChEBI" id="CHEBI:18420"/>
        <label>1</label>
    </ligand>
</feature>
<dbReference type="Gene3D" id="3.30.1490.20">
    <property type="entry name" value="ATP-grasp fold, A domain"/>
    <property type="match status" value="1"/>
</dbReference>
<feature type="binding site" evidence="24">
    <location>
        <begin position="170"/>
        <end position="172"/>
    </location>
    <ligand>
        <name>ATP</name>
        <dbReference type="ChEBI" id="CHEBI:30616"/>
    </ligand>
</feature>
<dbReference type="HAMAP" id="MF_00047">
    <property type="entry name" value="Dala_Dala_lig"/>
    <property type="match status" value="1"/>
</dbReference>
<dbReference type="GO" id="GO:0008360">
    <property type="term" value="P:regulation of cell shape"/>
    <property type="evidence" value="ECO:0007669"/>
    <property type="project" value="UniProtKB-KW"/>
</dbReference>
<name>A0A0H3IZ95_CLOPA</name>
<evidence type="ECO:0000256" key="3">
    <source>
        <dbReference type="ARBA" id="ARBA00004496"/>
    </source>
</evidence>
<dbReference type="NCBIfam" id="NF002378">
    <property type="entry name" value="PRK01372.1"/>
    <property type="match status" value="1"/>
</dbReference>
<evidence type="ECO:0000256" key="16">
    <source>
        <dbReference type="ARBA" id="ARBA00023316"/>
    </source>
</evidence>
<evidence type="ECO:0000256" key="26">
    <source>
        <dbReference type="PROSITE-ProRule" id="PRU00409"/>
    </source>
</evidence>
<evidence type="ECO:0000256" key="11">
    <source>
        <dbReference type="ARBA" id="ARBA00022840"/>
    </source>
</evidence>
<evidence type="ECO:0000256" key="13">
    <source>
        <dbReference type="ARBA" id="ARBA00022960"/>
    </source>
</evidence>
<dbReference type="GeneID" id="93072499"/>
<feature type="binding site" evidence="24">
    <location>
        <begin position="301"/>
        <end position="302"/>
    </location>
    <ligand>
        <name>ATP</name>
        <dbReference type="ChEBI" id="CHEBI:30616"/>
    </ligand>
</feature>
<dbReference type="FunFam" id="3.30.1490.20:FF:000007">
    <property type="entry name" value="D-alanine--D-alanine ligase"/>
    <property type="match status" value="1"/>
</dbReference>
<keyword evidence="15 25" id="KW-0464">Manganese</keyword>
<evidence type="ECO:0000256" key="21">
    <source>
        <dbReference type="ARBA" id="ARBA00077154"/>
    </source>
</evidence>
<dbReference type="EMBL" id="CP009268">
    <property type="protein sequence ID" value="AJA50342.1"/>
    <property type="molecule type" value="Genomic_DNA"/>
</dbReference>
<accession>A0A0H3IZ95</accession>
<comment type="cofactor">
    <cofactor evidence="25">
        <name>Mg(2+)</name>
        <dbReference type="ChEBI" id="CHEBI:18420"/>
    </cofactor>
    <cofactor evidence="25">
        <name>Mn(2+)</name>
        <dbReference type="ChEBI" id="CHEBI:29035"/>
    </cofactor>
    <text evidence="25">Binds 2 magnesium or manganese ions per subunit.</text>
</comment>
<evidence type="ECO:0000256" key="19">
    <source>
        <dbReference type="ARBA" id="ARBA00068427"/>
    </source>
</evidence>
<dbReference type="GO" id="GO:0071555">
    <property type="term" value="P:cell wall organization"/>
    <property type="evidence" value="ECO:0007669"/>
    <property type="project" value="UniProtKB-KW"/>
</dbReference>
<evidence type="ECO:0000313" key="28">
    <source>
        <dbReference type="EMBL" id="AJA50342.1"/>
    </source>
</evidence>
<evidence type="ECO:0000256" key="10">
    <source>
        <dbReference type="ARBA" id="ARBA00022741"/>
    </source>
</evidence>
<evidence type="ECO:0000256" key="7">
    <source>
        <dbReference type="ARBA" id="ARBA00022490"/>
    </source>
</evidence>
<feature type="binding site" evidence="25">
    <location>
        <position position="302"/>
    </location>
    <ligand>
        <name>Mg(2+)</name>
        <dbReference type="ChEBI" id="CHEBI:18420"/>
        <label>2</label>
    </ligand>
</feature>
<keyword evidence="8 22" id="KW-0436">Ligase</keyword>
<dbReference type="InterPro" id="IPR011127">
    <property type="entry name" value="Dala_Dala_lig_N"/>
</dbReference>
<dbReference type="PROSITE" id="PS00843">
    <property type="entry name" value="DALA_DALA_LIGASE_1"/>
    <property type="match status" value="1"/>
</dbReference>
<dbReference type="Pfam" id="PF07478">
    <property type="entry name" value="Dala_Dala_lig_C"/>
    <property type="match status" value="1"/>
</dbReference>
<keyword evidence="14 22" id="KW-0573">Peptidoglycan synthesis</keyword>
<dbReference type="AlphaFoldDB" id="A0A0H3IZ95"/>
<evidence type="ECO:0000256" key="24">
    <source>
        <dbReference type="PIRSR" id="PIRSR039102-2"/>
    </source>
</evidence>
<dbReference type="PIRSF" id="PIRSF039102">
    <property type="entry name" value="Ddl/VanB"/>
    <property type="match status" value="1"/>
</dbReference>
<evidence type="ECO:0000256" key="15">
    <source>
        <dbReference type="ARBA" id="ARBA00023211"/>
    </source>
</evidence>
<evidence type="ECO:0000256" key="23">
    <source>
        <dbReference type="PIRSR" id="PIRSR039102-1"/>
    </source>
</evidence>
<evidence type="ECO:0000256" key="18">
    <source>
        <dbReference type="ARBA" id="ARBA00060592"/>
    </source>
</evidence>
<dbReference type="Proteomes" id="UP000030905">
    <property type="component" value="Chromosome"/>
</dbReference>
<feature type="binding site" evidence="24">
    <location>
        <position position="125"/>
    </location>
    <ligand>
        <name>ATP</name>
        <dbReference type="ChEBI" id="CHEBI:30616"/>
    </ligand>
</feature>
<evidence type="ECO:0000256" key="17">
    <source>
        <dbReference type="ARBA" id="ARBA00047614"/>
    </source>
</evidence>
<dbReference type="PANTHER" id="PTHR23132">
    <property type="entry name" value="D-ALANINE--D-ALANINE LIGASE"/>
    <property type="match status" value="1"/>
</dbReference>
<dbReference type="FunFam" id="3.30.470.20:FF:000008">
    <property type="entry name" value="D-alanine--D-alanine ligase"/>
    <property type="match status" value="1"/>
</dbReference>
<evidence type="ECO:0000313" key="31">
    <source>
        <dbReference type="Proteomes" id="UP000030905"/>
    </source>
</evidence>
<dbReference type="GO" id="GO:0005829">
    <property type="term" value="C:cytosol"/>
    <property type="evidence" value="ECO:0007669"/>
    <property type="project" value="TreeGrafter"/>
</dbReference>
<evidence type="ECO:0000256" key="1">
    <source>
        <dbReference type="ARBA" id="ARBA00001936"/>
    </source>
</evidence>
<dbReference type="KEGG" id="cpat:CLPA_c02540"/>
<dbReference type="InterPro" id="IPR011761">
    <property type="entry name" value="ATP-grasp"/>
</dbReference>
<evidence type="ECO:0000256" key="20">
    <source>
        <dbReference type="ARBA" id="ARBA00076288"/>
    </source>
</evidence>
<protein>
    <recommendedName>
        <fullName evidence="19 22">D-alanine--D-alanine ligase</fullName>
        <ecNumber evidence="6 22">6.3.2.4</ecNumber>
    </recommendedName>
    <alternativeName>
        <fullName evidence="21 22">D-Ala-D-Ala ligase</fullName>
    </alternativeName>
    <alternativeName>
        <fullName evidence="20 22">D-alanylalanine synthetase</fullName>
    </alternativeName>
</protein>
<feature type="binding site" evidence="24">
    <location>
        <begin position="208"/>
        <end position="215"/>
    </location>
    <ligand>
        <name>ATP</name>
        <dbReference type="ChEBI" id="CHEBI:30616"/>
    </ligand>
</feature>
<dbReference type="Gene3D" id="3.30.470.20">
    <property type="entry name" value="ATP-grasp fold, B domain"/>
    <property type="match status" value="1"/>
</dbReference>
<dbReference type="InterPro" id="IPR005905">
    <property type="entry name" value="D_ala_D_ala"/>
</dbReference>
<evidence type="ECO:0000256" key="12">
    <source>
        <dbReference type="ARBA" id="ARBA00022842"/>
    </source>
</evidence>
<evidence type="ECO:0000256" key="4">
    <source>
        <dbReference type="ARBA" id="ARBA00004752"/>
    </source>
</evidence>
<keyword evidence="7 22" id="KW-0963">Cytoplasm</keyword>
<reference evidence="29" key="2">
    <citation type="submission" date="2015-10" db="EMBL/GenBank/DDBJ databases">
        <title>Improved Draft Genome Sequence of Clostridium pasteurianum Strain ATCC 6013 (DSM 525) Using a Hybrid Next-Generation Sequencing Approach.</title>
        <authorList>
            <person name="Pyne M.E."/>
            <person name="Utturkar S.M."/>
            <person name="Brown S.D."/>
            <person name="Moo-Young M."/>
            <person name="Chung D.A."/>
            <person name="Chou P.C."/>
        </authorList>
    </citation>
    <scope>NUCLEOTIDE SEQUENCE</scope>
    <source>
        <strain evidence="29">ATCC 6013</strain>
    </source>
</reference>
<evidence type="ECO:0000256" key="5">
    <source>
        <dbReference type="ARBA" id="ARBA00010871"/>
    </source>
</evidence>
<feature type="binding site" evidence="25">
    <location>
        <position position="288"/>
    </location>
    <ligand>
        <name>Mg(2+)</name>
        <dbReference type="ChEBI" id="CHEBI:18420"/>
        <label>1</label>
    </ligand>
</feature>